<protein>
    <submittedName>
        <fullName evidence="2">S-adenosyl methyltransferase</fullName>
    </submittedName>
</protein>
<feature type="compositionally biased region" description="Basic and acidic residues" evidence="1">
    <location>
        <begin position="241"/>
        <end position="250"/>
    </location>
</feature>
<dbReference type="AlphaFoldDB" id="A0A2N3VKE5"/>
<evidence type="ECO:0000256" key="1">
    <source>
        <dbReference type="SAM" id="MobiDB-lite"/>
    </source>
</evidence>
<dbReference type="InterPro" id="IPR029063">
    <property type="entry name" value="SAM-dependent_MTases_sf"/>
</dbReference>
<name>A0A2N3VKE5_9NOCA</name>
<evidence type="ECO:0000313" key="3">
    <source>
        <dbReference type="Proteomes" id="UP000233766"/>
    </source>
</evidence>
<keyword evidence="3" id="KW-1185">Reference proteome</keyword>
<dbReference type="Gene3D" id="3.40.50.150">
    <property type="entry name" value="Vaccinia Virus protein VP39"/>
    <property type="match status" value="1"/>
</dbReference>
<keyword evidence="2" id="KW-0489">Methyltransferase</keyword>
<dbReference type="Pfam" id="PF04672">
    <property type="entry name" value="Methyltransf_19"/>
    <property type="match status" value="1"/>
</dbReference>
<accession>A0A2N3VKE5</accession>
<dbReference type="RefSeq" id="WP_170112251.1">
    <property type="nucleotide sequence ID" value="NZ_PJMW01000002.1"/>
</dbReference>
<dbReference type="SUPFAM" id="SSF53335">
    <property type="entry name" value="S-adenosyl-L-methionine-dependent methyltransferases"/>
    <property type="match status" value="1"/>
</dbReference>
<evidence type="ECO:0000313" key="2">
    <source>
        <dbReference type="EMBL" id="PKV82086.1"/>
    </source>
</evidence>
<gene>
    <name evidence="2" type="ORF">ATK86_6571</name>
</gene>
<dbReference type="GO" id="GO:0032259">
    <property type="term" value="P:methylation"/>
    <property type="evidence" value="ECO:0007669"/>
    <property type="project" value="UniProtKB-KW"/>
</dbReference>
<feature type="region of interest" description="Disordered" evidence="1">
    <location>
        <begin position="236"/>
        <end position="260"/>
    </location>
</feature>
<dbReference type="GO" id="GO:0008168">
    <property type="term" value="F:methyltransferase activity"/>
    <property type="evidence" value="ECO:0007669"/>
    <property type="project" value="UniProtKB-KW"/>
</dbReference>
<keyword evidence="2" id="KW-0808">Transferase</keyword>
<dbReference type="Proteomes" id="UP000233766">
    <property type="component" value="Unassembled WGS sequence"/>
</dbReference>
<comment type="caution">
    <text evidence="2">The sequence shown here is derived from an EMBL/GenBank/DDBJ whole genome shotgun (WGS) entry which is preliminary data.</text>
</comment>
<dbReference type="EMBL" id="PJMW01000002">
    <property type="protein sequence ID" value="PKV82086.1"/>
    <property type="molecule type" value="Genomic_DNA"/>
</dbReference>
<dbReference type="PIRSF" id="PIRSF017393">
    <property type="entry name" value="MTase_SAV2177"/>
    <property type="match status" value="1"/>
</dbReference>
<proteinExistence type="predicted"/>
<organism evidence="2 3">
    <name type="scientific">Nocardia fluminea</name>
    <dbReference type="NCBI Taxonomy" id="134984"/>
    <lineage>
        <taxon>Bacteria</taxon>
        <taxon>Bacillati</taxon>
        <taxon>Actinomycetota</taxon>
        <taxon>Actinomycetes</taxon>
        <taxon>Mycobacteriales</taxon>
        <taxon>Nocardiaceae</taxon>
        <taxon>Nocardia</taxon>
    </lineage>
</organism>
<dbReference type="InterPro" id="IPR006764">
    <property type="entry name" value="SAM_dep_MeTrfase_SAV2177_type"/>
</dbReference>
<reference evidence="2 3" key="1">
    <citation type="submission" date="2017-12" db="EMBL/GenBank/DDBJ databases">
        <title>Sequencing the genomes of 1000 Actinobacteria strains.</title>
        <authorList>
            <person name="Klenk H.-P."/>
        </authorList>
    </citation>
    <scope>NUCLEOTIDE SEQUENCE [LARGE SCALE GENOMIC DNA]</scope>
    <source>
        <strain evidence="2 3">DSM 44489</strain>
    </source>
</reference>
<sequence>MTPIRPSIAIDLQQPSPARLHSVFLGGKDHYESDQALSEALSRSTIGPALTESWRFTRRAVKYLSDSHGVSQFVELGCGLPHAPNIHDIAEQRNDTARTLYVDSDILAATHGRAMLHEPPTRFFTDTDIADTDAILGDITTVMDMTAPFAVCVSGTAELISDAPGVLAKLTHRFPIGTWLVFTHITDEFYPDPIQAAAETLRRAGIPYHPRGQGEITAMLAGYELVAPGLIVPHRWAPTPNRDDDSDGKGVRRLSAPAPRHRAGWDLSAYAAIGRRQQ</sequence>